<evidence type="ECO:0000313" key="1">
    <source>
        <dbReference type="EMBL" id="JAE34698.1"/>
    </source>
</evidence>
<reference evidence="1" key="1">
    <citation type="submission" date="2014-09" db="EMBL/GenBank/DDBJ databases">
        <authorList>
            <person name="Magalhaes I.L.F."/>
            <person name="Oliveira U."/>
            <person name="Santos F.R."/>
            <person name="Vidigal T.H.D.A."/>
            <person name="Brescovit A.D."/>
            <person name="Santos A.J."/>
        </authorList>
    </citation>
    <scope>NUCLEOTIDE SEQUENCE</scope>
    <source>
        <tissue evidence="1">Shoot tissue taken approximately 20 cm above the soil surface</tissue>
    </source>
</reference>
<dbReference type="AlphaFoldDB" id="A0A0A9HP64"/>
<name>A0A0A9HP64_ARUDO</name>
<proteinExistence type="predicted"/>
<accession>A0A0A9HP64</accession>
<protein>
    <submittedName>
        <fullName evidence="1">Uncharacterized protein</fullName>
    </submittedName>
</protein>
<organism evidence="1">
    <name type="scientific">Arundo donax</name>
    <name type="common">Giant reed</name>
    <name type="synonym">Donax arundinaceus</name>
    <dbReference type="NCBI Taxonomy" id="35708"/>
    <lineage>
        <taxon>Eukaryota</taxon>
        <taxon>Viridiplantae</taxon>
        <taxon>Streptophyta</taxon>
        <taxon>Embryophyta</taxon>
        <taxon>Tracheophyta</taxon>
        <taxon>Spermatophyta</taxon>
        <taxon>Magnoliopsida</taxon>
        <taxon>Liliopsida</taxon>
        <taxon>Poales</taxon>
        <taxon>Poaceae</taxon>
        <taxon>PACMAD clade</taxon>
        <taxon>Arundinoideae</taxon>
        <taxon>Arundineae</taxon>
        <taxon>Arundo</taxon>
    </lineage>
</organism>
<dbReference type="EMBL" id="GBRH01163198">
    <property type="protein sequence ID" value="JAE34698.1"/>
    <property type="molecule type" value="Transcribed_RNA"/>
</dbReference>
<reference evidence="1" key="2">
    <citation type="journal article" date="2015" name="Data Brief">
        <title>Shoot transcriptome of the giant reed, Arundo donax.</title>
        <authorList>
            <person name="Barrero R.A."/>
            <person name="Guerrero F.D."/>
            <person name="Moolhuijzen P."/>
            <person name="Goolsby J.A."/>
            <person name="Tidwell J."/>
            <person name="Bellgard S.E."/>
            <person name="Bellgard M.I."/>
        </authorList>
    </citation>
    <scope>NUCLEOTIDE SEQUENCE</scope>
    <source>
        <tissue evidence="1">Shoot tissue taken approximately 20 cm above the soil surface</tissue>
    </source>
</reference>
<sequence>MTVNAASFQTVEPTNLVHNSFLLLTSTVLLFSKTEHLVNLVYLHTRYKNPYWIGKKNID</sequence>